<dbReference type="Gramene" id="rna-AYBTSS11_LOCUS20391">
    <property type="protein sequence ID" value="CAJ1964577.1"/>
    <property type="gene ID" value="gene-AYBTSS11_LOCUS20391"/>
</dbReference>
<accession>A0AA86SLL8</accession>
<evidence type="ECO:0000313" key="2">
    <source>
        <dbReference type="Proteomes" id="UP001189624"/>
    </source>
</evidence>
<sequence length="57" mass="6669">MSDLDNLFQIIRIDGQSLPRVIYTSFFKHFGLMISPFHGRSIDDQSLPRAIYTSFFK</sequence>
<gene>
    <name evidence="1" type="ORF">AYBTSS11_LOCUS20391</name>
</gene>
<dbReference type="AlphaFoldDB" id="A0AA86SLL8"/>
<dbReference type="Proteomes" id="UP001189624">
    <property type="component" value="Chromosome 6"/>
</dbReference>
<dbReference type="EMBL" id="OY731403">
    <property type="protein sequence ID" value="CAJ1964577.1"/>
    <property type="molecule type" value="Genomic_DNA"/>
</dbReference>
<keyword evidence="2" id="KW-1185">Reference proteome</keyword>
<organism evidence="1 2">
    <name type="scientific">Sphenostylis stenocarpa</name>
    <dbReference type="NCBI Taxonomy" id="92480"/>
    <lineage>
        <taxon>Eukaryota</taxon>
        <taxon>Viridiplantae</taxon>
        <taxon>Streptophyta</taxon>
        <taxon>Embryophyta</taxon>
        <taxon>Tracheophyta</taxon>
        <taxon>Spermatophyta</taxon>
        <taxon>Magnoliopsida</taxon>
        <taxon>eudicotyledons</taxon>
        <taxon>Gunneridae</taxon>
        <taxon>Pentapetalae</taxon>
        <taxon>rosids</taxon>
        <taxon>fabids</taxon>
        <taxon>Fabales</taxon>
        <taxon>Fabaceae</taxon>
        <taxon>Papilionoideae</taxon>
        <taxon>50 kb inversion clade</taxon>
        <taxon>NPAAA clade</taxon>
        <taxon>indigoferoid/millettioid clade</taxon>
        <taxon>Phaseoleae</taxon>
        <taxon>Sphenostylis</taxon>
    </lineage>
</organism>
<protein>
    <submittedName>
        <fullName evidence="1">Uncharacterized protein</fullName>
    </submittedName>
</protein>
<evidence type="ECO:0000313" key="1">
    <source>
        <dbReference type="EMBL" id="CAJ1964577.1"/>
    </source>
</evidence>
<proteinExistence type="predicted"/>
<name>A0AA86SLL8_9FABA</name>
<reference evidence="1" key="1">
    <citation type="submission" date="2023-10" db="EMBL/GenBank/DDBJ databases">
        <authorList>
            <person name="Domelevo Entfellner J.-B."/>
        </authorList>
    </citation>
    <scope>NUCLEOTIDE SEQUENCE</scope>
</reference>